<dbReference type="KEGG" id="pace:A6070_10895"/>
<dbReference type="STRING" id="29542.A6070_10895"/>
<keyword evidence="2" id="KW-1185">Reference proteome</keyword>
<gene>
    <name evidence="1" type="ORF">A7E75_02275</name>
</gene>
<dbReference type="EMBL" id="CP015518">
    <property type="protein sequence ID" value="APG23976.1"/>
    <property type="molecule type" value="Genomic_DNA"/>
</dbReference>
<evidence type="ECO:0000313" key="1">
    <source>
        <dbReference type="EMBL" id="APG23976.1"/>
    </source>
</evidence>
<dbReference type="Proteomes" id="UP000182264">
    <property type="component" value="Chromosome"/>
</dbReference>
<organism evidence="1 2">
    <name type="scientific">Syntrophotalea acetylenica</name>
    <name type="common">Pelobacter acetylenicus</name>
    <dbReference type="NCBI Taxonomy" id="29542"/>
    <lineage>
        <taxon>Bacteria</taxon>
        <taxon>Pseudomonadati</taxon>
        <taxon>Thermodesulfobacteriota</taxon>
        <taxon>Desulfuromonadia</taxon>
        <taxon>Desulfuromonadales</taxon>
        <taxon>Syntrophotaleaceae</taxon>
        <taxon>Syntrophotalea</taxon>
    </lineage>
</organism>
<name>A0A1L3GDF9_SYNAC</name>
<dbReference type="RefSeq" id="WP_072285792.1">
    <property type="nucleotide sequence ID" value="NZ_CP015455.1"/>
</dbReference>
<protein>
    <submittedName>
        <fullName evidence="1">Uncharacterized protein</fullName>
    </submittedName>
</protein>
<proteinExistence type="predicted"/>
<accession>A0A1L3GDF9</accession>
<sequence length="200" mass="22748">MPSKVAFLDYQVIDHLHRMANGIYKGQHVDALRLFEFEALMGHYELWMAEITQVEMIIGRENPRIDPDRIPEFAQRDQAKLAIAERLGVRWLGYPCSKTDDQYSRLDVSFRIAGPDWAIAEAFEQRIEQMPGVSVGDARQVASLIYGFDDADVSFRPEIQWLVTEDEPLRAALRREINAGQLTELSQIQVVSVAELVAAS</sequence>
<evidence type="ECO:0000313" key="2">
    <source>
        <dbReference type="Proteomes" id="UP000182264"/>
    </source>
</evidence>
<reference evidence="1 2" key="1">
    <citation type="journal article" date="2017" name="Genome Announc.">
        <title>Complete Genome Sequences of Two Acetylene-Fermenting Pelobacter acetylenicus Strains.</title>
        <authorList>
            <person name="Sutton J.M."/>
            <person name="Baesman S.M."/>
            <person name="Fierst J.L."/>
            <person name="Poret-Peterson A.T."/>
            <person name="Oremland R.S."/>
            <person name="Dunlap D.S."/>
            <person name="Akob D.M."/>
        </authorList>
    </citation>
    <scope>NUCLEOTIDE SEQUENCE [LARGE SCALE GENOMIC DNA]</scope>
    <source>
        <strain evidence="1 2">DSM 3247</strain>
    </source>
</reference>
<dbReference type="AlphaFoldDB" id="A0A1L3GDF9"/>